<proteinExistence type="inferred from homology"/>
<comment type="caution">
    <text evidence="9">The sequence shown here is derived from an EMBL/GenBank/DDBJ whole genome shotgun (WGS) entry which is preliminary data.</text>
</comment>
<organism evidence="9 10">
    <name type="scientific">Candidatus Zambryskibacteria bacterium CG_4_9_14_3_um_filter_42_15</name>
    <dbReference type="NCBI Taxonomy" id="1975112"/>
    <lineage>
        <taxon>Bacteria</taxon>
        <taxon>Candidatus Zambryskiibacteriota</taxon>
    </lineage>
</organism>
<dbReference type="Pfam" id="PF21176">
    <property type="entry name" value="RecR_HhH"/>
    <property type="match status" value="1"/>
</dbReference>
<dbReference type="EMBL" id="PFXF01000024">
    <property type="protein sequence ID" value="PJA32676.1"/>
    <property type="molecule type" value="Genomic_DNA"/>
</dbReference>
<comment type="function">
    <text evidence="7">May play a role in DNA repair. It seems to be involved in an RecBC-independent recombinational process of DNA repair. It may act with RecF and RecO.</text>
</comment>
<dbReference type="HAMAP" id="MF_00017">
    <property type="entry name" value="RecR"/>
    <property type="match status" value="1"/>
</dbReference>
<dbReference type="Gene3D" id="1.10.8.420">
    <property type="entry name" value="RecR Domain 1"/>
    <property type="match status" value="1"/>
</dbReference>
<sequence length="215" mass="24349">MAKQTRSLKISNRMNSIEKLSEIFSRLPGIGPRQAKRFVYFLLSRNGDYSGELVKAIQSLKKEIIQCQACMRFFPLESSRQSLCSICSDESRETSMLMVVPRDVDCESLERAGSYKGLYFILGGVIPILEKEPEKRIRDKELATRIKKGVKDGLKEIILAMNANLDGENTAEFIKQKYKDLPVIFSTLGRGLSTGSELEYADPETLKNAFLHRTK</sequence>
<evidence type="ECO:0000256" key="2">
    <source>
        <dbReference type="ARBA" id="ARBA00022763"/>
    </source>
</evidence>
<dbReference type="PANTHER" id="PTHR30446">
    <property type="entry name" value="RECOMBINATION PROTEIN RECR"/>
    <property type="match status" value="1"/>
</dbReference>
<comment type="similarity">
    <text evidence="7">Belongs to the RecR family.</text>
</comment>
<feature type="domain" description="Toprim" evidence="8">
    <location>
        <begin position="95"/>
        <end position="193"/>
    </location>
</feature>
<reference evidence="10" key="1">
    <citation type="submission" date="2017-09" db="EMBL/GenBank/DDBJ databases">
        <title>Depth-based differentiation of microbial function through sediment-hosted aquifers and enrichment of novel symbionts in the deep terrestrial subsurface.</title>
        <authorList>
            <person name="Probst A.J."/>
            <person name="Ladd B."/>
            <person name="Jarett J.K."/>
            <person name="Geller-Mcgrath D.E."/>
            <person name="Sieber C.M.K."/>
            <person name="Emerson J.B."/>
            <person name="Anantharaman K."/>
            <person name="Thomas B.C."/>
            <person name="Malmstrom R."/>
            <person name="Stieglmeier M."/>
            <person name="Klingl A."/>
            <person name="Woyke T."/>
            <person name="Ryan C.M."/>
            <person name="Banfield J.F."/>
        </authorList>
    </citation>
    <scope>NUCLEOTIDE SEQUENCE [LARGE SCALE GENOMIC DNA]</scope>
</reference>
<dbReference type="InterPro" id="IPR006171">
    <property type="entry name" value="TOPRIM_dom"/>
</dbReference>
<evidence type="ECO:0000313" key="9">
    <source>
        <dbReference type="EMBL" id="PJA32676.1"/>
    </source>
</evidence>
<keyword evidence="4 7" id="KW-0862">Zinc</keyword>
<dbReference type="Pfam" id="PF21175">
    <property type="entry name" value="RecR_C"/>
    <property type="match status" value="1"/>
</dbReference>
<keyword evidence="5 7" id="KW-0233">DNA recombination</keyword>
<dbReference type="GO" id="GO:0008270">
    <property type="term" value="F:zinc ion binding"/>
    <property type="evidence" value="ECO:0007669"/>
    <property type="project" value="UniProtKB-KW"/>
</dbReference>
<dbReference type="InterPro" id="IPR000093">
    <property type="entry name" value="DNA_Rcmb_RecR"/>
</dbReference>
<dbReference type="GO" id="GO:0006310">
    <property type="term" value="P:DNA recombination"/>
    <property type="evidence" value="ECO:0007669"/>
    <property type="project" value="UniProtKB-UniRule"/>
</dbReference>
<keyword evidence="2 7" id="KW-0227">DNA damage</keyword>
<evidence type="ECO:0000256" key="6">
    <source>
        <dbReference type="ARBA" id="ARBA00023204"/>
    </source>
</evidence>
<keyword evidence="3 7" id="KW-0863">Zinc-finger</keyword>
<evidence type="ECO:0000256" key="1">
    <source>
        <dbReference type="ARBA" id="ARBA00022723"/>
    </source>
</evidence>
<dbReference type="GO" id="GO:0003677">
    <property type="term" value="F:DNA binding"/>
    <property type="evidence" value="ECO:0007669"/>
    <property type="project" value="UniProtKB-UniRule"/>
</dbReference>
<keyword evidence="1 7" id="KW-0479">Metal-binding</keyword>
<protein>
    <recommendedName>
        <fullName evidence="7">Recombination protein RecR</fullName>
    </recommendedName>
</protein>
<dbReference type="PANTHER" id="PTHR30446:SF0">
    <property type="entry name" value="RECOMBINATION PROTEIN RECR"/>
    <property type="match status" value="1"/>
</dbReference>
<dbReference type="Pfam" id="PF13662">
    <property type="entry name" value="Toprim_4"/>
    <property type="match status" value="1"/>
</dbReference>
<evidence type="ECO:0000256" key="4">
    <source>
        <dbReference type="ARBA" id="ARBA00022833"/>
    </source>
</evidence>
<dbReference type="PROSITE" id="PS50880">
    <property type="entry name" value="TOPRIM"/>
    <property type="match status" value="1"/>
</dbReference>
<accession>A0A2M7WS20</accession>
<evidence type="ECO:0000256" key="3">
    <source>
        <dbReference type="ARBA" id="ARBA00022771"/>
    </source>
</evidence>
<evidence type="ECO:0000313" key="10">
    <source>
        <dbReference type="Proteomes" id="UP000230758"/>
    </source>
</evidence>
<evidence type="ECO:0000259" key="8">
    <source>
        <dbReference type="PROSITE" id="PS50880"/>
    </source>
</evidence>
<dbReference type="Proteomes" id="UP000230758">
    <property type="component" value="Unassembled WGS sequence"/>
</dbReference>
<dbReference type="SUPFAM" id="SSF111304">
    <property type="entry name" value="Recombination protein RecR"/>
    <property type="match status" value="1"/>
</dbReference>
<evidence type="ECO:0000256" key="5">
    <source>
        <dbReference type="ARBA" id="ARBA00023172"/>
    </source>
</evidence>
<gene>
    <name evidence="7" type="primary">recR</name>
    <name evidence="9" type="ORF">CO185_02160</name>
</gene>
<dbReference type="GO" id="GO:0006281">
    <property type="term" value="P:DNA repair"/>
    <property type="evidence" value="ECO:0007669"/>
    <property type="project" value="UniProtKB-UniRule"/>
</dbReference>
<dbReference type="Gene3D" id="3.40.1360.10">
    <property type="match status" value="1"/>
</dbReference>
<evidence type="ECO:0000256" key="7">
    <source>
        <dbReference type="HAMAP-Rule" id="MF_00017"/>
    </source>
</evidence>
<dbReference type="InterPro" id="IPR023627">
    <property type="entry name" value="Rcmb_RecR"/>
</dbReference>
<keyword evidence="6 7" id="KW-0234">DNA repair</keyword>
<dbReference type="AlphaFoldDB" id="A0A2M7WS20"/>
<comment type="caution">
    <text evidence="7">Lacks conserved residue(s) required for the propagation of feature annotation.</text>
</comment>
<name>A0A2M7WS20_9BACT</name>